<dbReference type="HAMAP" id="MF_00832">
    <property type="entry name" value="RutD"/>
    <property type="match status" value="1"/>
</dbReference>
<dbReference type="InterPro" id="IPR029058">
    <property type="entry name" value="AB_hydrolase_fold"/>
</dbReference>
<evidence type="ECO:0000259" key="3">
    <source>
        <dbReference type="Pfam" id="PF00561"/>
    </source>
</evidence>
<gene>
    <name evidence="2 4" type="primary">rutD</name>
    <name evidence="4" type="ORF">JMJ56_25550</name>
</gene>
<dbReference type="Pfam" id="PF00561">
    <property type="entry name" value="Abhydrolase_1"/>
    <property type="match status" value="1"/>
</dbReference>
<dbReference type="InterPro" id="IPR050471">
    <property type="entry name" value="AB_hydrolase"/>
</dbReference>
<dbReference type="NCBIfam" id="TIGR03611">
    <property type="entry name" value="RutD"/>
    <property type="match status" value="1"/>
</dbReference>
<name>A0ABS1U9L2_9PROT</name>
<evidence type="ECO:0000313" key="5">
    <source>
        <dbReference type="Proteomes" id="UP000660885"/>
    </source>
</evidence>
<dbReference type="PRINTS" id="PR00111">
    <property type="entry name" value="ABHYDROLASE"/>
</dbReference>
<sequence length="288" mass="30917">MWPGEAWRSGRDRFHRASRHQVKYRLTGQPDGEVVVLSAGLGGGAGFWAPQVPTLETQFRVLHYDHRGTGANRAALPEGYSIGHMADDVLEILDDAECPTAHILGHALGGLVGLELARRAPARVGRLVLVNAWAQADRHTARCFDVRLGVLASQGTGAYVAAQPLFLHSAAYASAHHEKILAEIEHGTATFQGEDTLRKRIGALHAFDVMTDLPSIRHPTLVAAAKDDLLVPYTASEALAAGLPNATLWLTDHGAHACTVENPAPFNAVMMNFFSATPNGFQPLALPP</sequence>
<comment type="function">
    <text evidence="2">Involved in pyrimidine catabolism. May facilitate the hydrolysis of carbamate, a reaction that can also occur spontaneously.</text>
</comment>
<dbReference type="EC" id="3.5.1.-" evidence="2"/>
<dbReference type="InterPro" id="IPR000073">
    <property type="entry name" value="AB_hydrolase_1"/>
</dbReference>
<proteinExistence type="inferred from homology"/>
<feature type="domain" description="AB hydrolase-1" evidence="3">
    <location>
        <begin position="34"/>
        <end position="140"/>
    </location>
</feature>
<comment type="similarity">
    <text evidence="2">Belongs to the AB hydrolase superfamily. Hydrolase RutD family.</text>
</comment>
<dbReference type="SUPFAM" id="SSF53474">
    <property type="entry name" value="alpha/beta-Hydrolases"/>
    <property type="match status" value="1"/>
</dbReference>
<dbReference type="Gene3D" id="3.40.50.1820">
    <property type="entry name" value="alpha/beta hydrolase"/>
    <property type="match status" value="1"/>
</dbReference>
<evidence type="ECO:0000256" key="1">
    <source>
        <dbReference type="ARBA" id="ARBA00022801"/>
    </source>
</evidence>
<dbReference type="EMBL" id="JAETWB010000025">
    <property type="protein sequence ID" value="MBL6081366.1"/>
    <property type="molecule type" value="Genomic_DNA"/>
</dbReference>
<comment type="catalytic activity">
    <reaction evidence="2">
        <text>carbamate + 2 H(+) = NH4(+) + CO2</text>
        <dbReference type="Rhea" id="RHEA:15649"/>
        <dbReference type="ChEBI" id="CHEBI:13941"/>
        <dbReference type="ChEBI" id="CHEBI:15378"/>
        <dbReference type="ChEBI" id="CHEBI:16526"/>
        <dbReference type="ChEBI" id="CHEBI:28938"/>
    </reaction>
</comment>
<accession>A0ABS1U9L2</accession>
<dbReference type="PANTHER" id="PTHR43433:SF5">
    <property type="entry name" value="AB HYDROLASE-1 DOMAIN-CONTAINING PROTEIN"/>
    <property type="match status" value="1"/>
</dbReference>
<keyword evidence="1 2" id="KW-0378">Hydrolase</keyword>
<organism evidence="4 5">
    <name type="scientific">Belnapia arida</name>
    <dbReference type="NCBI Taxonomy" id="2804533"/>
    <lineage>
        <taxon>Bacteria</taxon>
        <taxon>Pseudomonadati</taxon>
        <taxon>Pseudomonadota</taxon>
        <taxon>Alphaproteobacteria</taxon>
        <taxon>Acetobacterales</taxon>
        <taxon>Roseomonadaceae</taxon>
        <taxon>Belnapia</taxon>
    </lineage>
</organism>
<evidence type="ECO:0000256" key="2">
    <source>
        <dbReference type="HAMAP-Rule" id="MF_00832"/>
    </source>
</evidence>
<dbReference type="PANTHER" id="PTHR43433">
    <property type="entry name" value="HYDROLASE, ALPHA/BETA FOLD FAMILY PROTEIN"/>
    <property type="match status" value="1"/>
</dbReference>
<comment type="caution">
    <text evidence="4">The sequence shown here is derived from an EMBL/GenBank/DDBJ whole genome shotgun (WGS) entry which is preliminary data.</text>
</comment>
<keyword evidence="5" id="KW-1185">Reference proteome</keyword>
<dbReference type="InterPro" id="IPR019913">
    <property type="entry name" value="Pyrimidine_utilisation_RutD"/>
</dbReference>
<protein>
    <recommendedName>
        <fullName evidence="2">Putative carbamate hydrolase RutD</fullName>
        <ecNumber evidence="2">3.5.1.-</ecNumber>
    </recommendedName>
    <alternativeName>
        <fullName evidence="2">Aminohydrolase</fullName>
    </alternativeName>
</protein>
<reference evidence="4 5" key="1">
    <citation type="submission" date="2021-01" db="EMBL/GenBank/DDBJ databases">
        <title>Belnapia mucosa sp. nov. and Belnapia arida sp. nov., isolated from the Tabernas Desert (Almeria, Spain).</title>
        <authorList>
            <person name="Molina-Menor E."/>
            <person name="Vidal-Verdu A."/>
            <person name="Calonge A."/>
            <person name="Satari L."/>
            <person name="Pereto J."/>
            <person name="Porcar M."/>
        </authorList>
    </citation>
    <scope>NUCLEOTIDE SEQUENCE [LARGE SCALE GENOMIC DNA]</scope>
    <source>
        <strain evidence="4 5">T18</strain>
    </source>
</reference>
<evidence type="ECO:0000313" key="4">
    <source>
        <dbReference type="EMBL" id="MBL6081366.1"/>
    </source>
</evidence>
<dbReference type="Proteomes" id="UP000660885">
    <property type="component" value="Unassembled WGS sequence"/>
</dbReference>